<dbReference type="HOGENOM" id="CLU_200250_0_0_9"/>
<gene>
    <name evidence="2" type="ORF">GZ22_05415</name>
</gene>
<dbReference type="EMBL" id="CP008876">
    <property type="protein sequence ID" value="AIF66124.1"/>
    <property type="molecule type" value="Genomic_DNA"/>
</dbReference>
<protein>
    <submittedName>
        <fullName evidence="2">Membrane protein</fullName>
    </submittedName>
</protein>
<proteinExistence type="predicted"/>
<evidence type="ECO:0000313" key="2">
    <source>
        <dbReference type="EMBL" id="AIF66124.1"/>
    </source>
</evidence>
<dbReference type="KEGG" id="tap:GZ22_05415"/>
<keyword evidence="1" id="KW-0472">Membrane</keyword>
<evidence type="ECO:0000313" key="3">
    <source>
        <dbReference type="Proteomes" id="UP000027980"/>
    </source>
</evidence>
<reference evidence="2 3" key="1">
    <citation type="submission" date="2014-07" db="EMBL/GenBank/DDBJ databases">
        <title>Complete genome sequence of a moderately halophilic bacterium Terribacillus aidingensis MP602, isolated from Cryptomeria fortunei in Tianmu mountain in China.</title>
        <authorList>
            <person name="Wang Y."/>
            <person name="Lu P."/>
            <person name="Zhang L."/>
        </authorList>
    </citation>
    <scope>NUCLEOTIDE SEQUENCE [LARGE SCALE GENOMIC DNA]</scope>
    <source>
        <strain evidence="2 3">MP602</strain>
    </source>
</reference>
<sequence length="53" mass="6401">MYKIIIPSILAIFASWLILQLSLNISIFKNPMNYFIMFIIVFLFIRMMKDKKK</sequence>
<dbReference type="GeneID" id="301155840"/>
<dbReference type="AlphaFoldDB" id="A0A075LI93"/>
<dbReference type="Proteomes" id="UP000027980">
    <property type="component" value="Chromosome"/>
</dbReference>
<dbReference type="RefSeq" id="WP_038559490.1">
    <property type="nucleotide sequence ID" value="NZ_CP008876.1"/>
</dbReference>
<keyword evidence="1" id="KW-0812">Transmembrane</keyword>
<feature type="transmembrane region" description="Helical" evidence="1">
    <location>
        <begin position="31"/>
        <end position="48"/>
    </location>
</feature>
<feature type="transmembrane region" description="Helical" evidence="1">
    <location>
        <begin position="5"/>
        <end position="25"/>
    </location>
</feature>
<name>A0A075LI93_9BACI</name>
<organism evidence="2 3">
    <name type="scientific">Terribacillus saccharophilus</name>
    <dbReference type="NCBI Taxonomy" id="361277"/>
    <lineage>
        <taxon>Bacteria</taxon>
        <taxon>Bacillati</taxon>
        <taxon>Bacillota</taxon>
        <taxon>Bacilli</taxon>
        <taxon>Bacillales</taxon>
        <taxon>Bacillaceae</taxon>
        <taxon>Terribacillus</taxon>
    </lineage>
</organism>
<accession>A0A075LI93</accession>
<evidence type="ECO:0000256" key="1">
    <source>
        <dbReference type="SAM" id="Phobius"/>
    </source>
</evidence>
<keyword evidence="1" id="KW-1133">Transmembrane helix</keyword>